<dbReference type="PROSITE" id="PS01332">
    <property type="entry name" value="HTH_RRF2_1"/>
    <property type="match status" value="1"/>
</dbReference>
<dbReference type="PROSITE" id="PS51197">
    <property type="entry name" value="HTH_RRF2_2"/>
    <property type="match status" value="1"/>
</dbReference>
<dbReference type="EMBL" id="JACRDE010000398">
    <property type="protein sequence ID" value="MBI5250866.1"/>
    <property type="molecule type" value="Genomic_DNA"/>
</dbReference>
<dbReference type="NCBIfam" id="TIGR00738">
    <property type="entry name" value="rrf2_super"/>
    <property type="match status" value="1"/>
</dbReference>
<dbReference type="AlphaFoldDB" id="A0A9D6V2G3"/>
<dbReference type="PANTHER" id="PTHR33221:SF5">
    <property type="entry name" value="HTH-TYPE TRANSCRIPTIONAL REGULATOR ISCR"/>
    <property type="match status" value="1"/>
</dbReference>
<dbReference type="Gene3D" id="1.10.10.10">
    <property type="entry name" value="Winged helix-like DNA-binding domain superfamily/Winged helix DNA-binding domain"/>
    <property type="match status" value="1"/>
</dbReference>
<dbReference type="InterPro" id="IPR000944">
    <property type="entry name" value="Tscrpt_reg_Rrf2"/>
</dbReference>
<accession>A0A9D6V2G3</accession>
<dbReference type="GO" id="GO:0005829">
    <property type="term" value="C:cytosol"/>
    <property type="evidence" value="ECO:0007669"/>
    <property type="project" value="TreeGrafter"/>
</dbReference>
<dbReference type="InterPro" id="IPR036388">
    <property type="entry name" value="WH-like_DNA-bd_sf"/>
</dbReference>
<dbReference type="GO" id="GO:0003700">
    <property type="term" value="F:DNA-binding transcription factor activity"/>
    <property type="evidence" value="ECO:0007669"/>
    <property type="project" value="TreeGrafter"/>
</dbReference>
<keyword evidence="1" id="KW-0238">DNA-binding</keyword>
<dbReference type="InterPro" id="IPR036390">
    <property type="entry name" value="WH_DNA-bd_sf"/>
</dbReference>
<evidence type="ECO:0000313" key="2">
    <source>
        <dbReference type="EMBL" id="MBI5250866.1"/>
    </source>
</evidence>
<dbReference type="Proteomes" id="UP000807825">
    <property type="component" value="Unassembled WGS sequence"/>
</dbReference>
<evidence type="ECO:0000256" key="1">
    <source>
        <dbReference type="ARBA" id="ARBA00023125"/>
    </source>
</evidence>
<dbReference type="PANTHER" id="PTHR33221">
    <property type="entry name" value="WINGED HELIX-TURN-HELIX TRANSCRIPTIONAL REGULATOR, RRF2 FAMILY"/>
    <property type="match status" value="1"/>
</dbReference>
<reference evidence="2" key="1">
    <citation type="submission" date="2020-07" db="EMBL/GenBank/DDBJ databases">
        <title>Huge and variable diversity of episymbiotic CPR bacteria and DPANN archaea in groundwater ecosystems.</title>
        <authorList>
            <person name="He C.Y."/>
            <person name="Keren R."/>
            <person name="Whittaker M."/>
            <person name="Farag I.F."/>
            <person name="Doudna J."/>
            <person name="Cate J.H.D."/>
            <person name="Banfield J.F."/>
        </authorList>
    </citation>
    <scope>NUCLEOTIDE SEQUENCE</scope>
    <source>
        <strain evidence="2">NC_groundwater_1664_Pr3_B-0.1um_52_9</strain>
    </source>
</reference>
<name>A0A9D6V2G3_9BACT</name>
<organism evidence="2 3">
    <name type="scientific">Desulfomonile tiedjei</name>
    <dbReference type="NCBI Taxonomy" id="2358"/>
    <lineage>
        <taxon>Bacteria</taxon>
        <taxon>Pseudomonadati</taxon>
        <taxon>Thermodesulfobacteriota</taxon>
        <taxon>Desulfomonilia</taxon>
        <taxon>Desulfomonilales</taxon>
        <taxon>Desulfomonilaceae</taxon>
        <taxon>Desulfomonile</taxon>
    </lineage>
</organism>
<gene>
    <name evidence="2" type="ORF">HY912_15370</name>
</gene>
<sequence>MRITTTSRYGVRAIFDVAYHGGGQPTQIKDISRRQKISQRYLEQIFNKLLKAGLLKSRRGPRGGYMLSRDPSEISIGDIITAAQGPIVPVRCLAFEEPKKKDCDIMNGCITRHVWHETQKILVDYYSSVSVADLCALARKEGVSRDLDHKYMYFI</sequence>
<dbReference type="SUPFAM" id="SSF46785">
    <property type="entry name" value="Winged helix' DNA-binding domain"/>
    <property type="match status" value="1"/>
</dbReference>
<comment type="caution">
    <text evidence="2">The sequence shown here is derived from an EMBL/GenBank/DDBJ whole genome shotgun (WGS) entry which is preliminary data.</text>
</comment>
<evidence type="ECO:0000313" key="3">
    <source>
        <dbReference type="Proteomes" id="UP000807825"/>
    </source>
</evidence>
<dbReference type="GO" id="GO:0003677">
    <property type="term" value="F:DNA binding"/>
    <property type="evidence" value="ECO:0007669"/>
    <property type="project" value="UniProtKB-KW"/>
</dbReference>
<proteinExistence type="predicted"/>
<protein>
    <submittedName>
        <fullName evidence="2">RrF2 family transcriptional regulator</fullName>
    </submittedName>
</protein>
<dbReference type="InterPro" id="IPR030489">
    <property type="entry name" value="TR_Rrf2-type_CS"/>
</dbReference>
<dbReference type="Pfam" id="PF02082">
    <property type="entry name" value="Rrf2"/>
    <property type="match status" value="1"/>
</dbReference>